<feature type="compositionally biased region" description="Low complexity" evidence="3">
    <location>
        <begin position="470"/>
        <end position="491"/>
    </location>
</feature>
<gene>
    <name evidence="6" type="ORF">KL86DPRO_11470</name>
</gene>
<feature type="region of interest" description="Disordered" evidence="3">
    <location>
        <begin position="1"/>
        <end position="30"/>
    </location>
</feature>
<keyword evidence="4" id="KW-1133">Transmembrane helix</keyword>
<dbReference type="GO" id="GO:0005886">
    <property type="term" value="C:plasma membrane"/>
    <property type="evidence" value="ECO:0007669"/>
    <property type="project" value="TreeGrafter"/>
</dbReference>
<dbReference type="InterPro" id="IPR001460">
    <property type="entry name" value="PCN-bd_Tpept"/>
</dbReference>
<comment type="subcellular location">
    <subcellularLocation>
        <location evidence="1">Membrane</location>
    </subcellularLocation>
</comment>
<dbReference type="PANTHER" id="PTHR30627">
    <property type="entry name" value="PEPTIDOGLYCAN D,D-TRANSPEPTIDASE"/>
    <property type="match status" value="1"/>
</dbReference>
<dbReference type="PANTHER" id="PTHR30627:SF1">
    <property type="entry name" value="PEPTIDOGLYCAN D,D-TRANSPEPTIDASE FTSI"/>
    <property type="match status" value="1"/>
</dbReference>
<dbReference type="Pfam" id="PF00905">
    <property type="entry name" value="Transpeptidase"/>
    <property type="match status" value="1"/>
</dbReference>
<dbReference type="Gene3D" id="1.10.150.770">
    <property type="match status" value="1"/>
</dbReference>
<evidence type="ECO:0000256" key="2">
    <source>
        <dbReference type="ARBA" id="ARBA00023136"/>
    </source>
</evidence>
<evidence type="ECO:0000256" key="1">
    <source>
        <dbReference type="ARBA" id="ARBA00004370"/>
    </source>
</evidence>
<dbReference type="SUPFAM" id="SSF56601">
    <property type="entry name" value="beta-lactamase/transpeptidase-like"/>
    <property type="match status" value="1"/>
</dbReference>
<feature type="compositionally biased region" description="Low complexity" evidence="3">
    <location>
        <begin position="662"/>
        <end position="683"/>
    </location>
</feature>
<proteinExistence type="predicted"/>
<dbReference type="InterPro" id="IPR036138">
    <property type="entry name" value="PBP_dimer_sf"/>
</dbReference>
<dbReference type="GO" id="GO:0071555">
    <property type="term" value="P:cell wall organization"/>
    <property type="evidence" value="ECO:0007669"/>
    <property type="project" value="TreeGrafter"/>
</dbReference>
<feature type="region of interest" description="Disordered" evidence="3">
    <location>
        <begin position="641"/>
        <end position="691"/>
    </location>
</feature>
<dbReference type="Gene3D" id="3.30.450.330">
    <property type="match status" value="1"/>
</dbReference>
<name>A0A212JHK9_9DELT</name>
<feature type="region of interest" description="Disordered" evidence="3">
    <location>
        <begin position="470"/>
        <end position="495"/>
    </location>
</feature>
<dbReference type="Pfam" id="PF03793">
    <property type="entry name" value="PASTA"/>
    <property type="match status" value="1"/>
</dbReference>
<dbReference type="InterPro" id="IPR005311">
    <property type="entry name" value="PBP_dimer"/>
</dbReference>
<dbReference type="InterPro" id="IPR050515">
    <property type="entry name" value="Beta-lactam/transpept"/>
</dbReference>
<dbReference type="SUPFAM" id="SSF56519">
    <property type="entry name" value="Penicillin binding protein dimerisation domain"/>
    <property type="match status" value="1"/>
</dbReference>
<organism evidence="6">
    <name type="scientific">uncultured delta proteobacterium</name>
    <dbReference type="NCBI Taxonomy" id="34034"/>
    <lineage>
        <taxon>Bacteria</taxon>
        <taxon>Deltaproteobacteria</taxon>
        <taxon>environmental samples</taxon>
    </lineage>
</organism>
<dbReference type="SUPFAM" id="SSF54184">
    <property type="entry name" value="Penicillin-binding protein 2x (pbp-2x), c-terminal domain"/>
    <property type="match status" value="1"/>
</dbReference>
<accession>A0A212JHK9</accession>
<dbReference type="AlphaFoldDB" id="A0A212JHK9"/>
<evidence type="ECO:0000256" key="3">
    <source>
        <dbReference type="SAM" id="MobiDB-lite"/>
    </source>
</evidence>
<dbReference type="InterPro" id="IPR012338">
    <property type="entry name" value="Beta-lactam/transpept-like"/>
</dbReference>
<keyword evidence="4" id="KW-0812">Transmembrane</keyword>
<feature type="domain" description="PASTA" evidence="5">
    <location>
        <begin position="703"/>
        <end position="763"/>
    </location>
</feature>
<dbReference type="Pfam" id="PF03717">
    <property type="entry name" value="PBP_dimer"/>
    <property type="match status" value="1"/>
</dbReference>
<sequence length="765" mass="81720">MARIKPTVALRNERAGRNKRKRPAAPAPRAKKPLFPSVNWGKVRLWGVGLVFAGLWILLWGRAYQVQIIRGPRYAEEARRAHVATEVATGRRGSIVDRNGNVLAKSVDVSSVAVRPGNVTDPDGATKLLSSALGIPAPKARKIVTDQKRGFVWVERKVNPRVAEVIRKADVPGVSLVREYERAYPFKHLAGQLLGFVNVDEKGIEGLELAFNDHLSGQQKSRVVQRDAAGRRLHSAATGEMEDLTGENLTLTIDTQVQFFAESALSSGIGAFGARWAACMVVDVPSGDILAWAEYPFFNPNRPAEANLFTRRNKTAMDALEQGSTIKPFLMAAALQEKVITPDSQYDCEKGKWKLRNVVIRDTSPHGTLTARDILKVSSNIGSAKIGMALGAAKYYGYLQRLGFGVRTGLPLAGENKGIVRPAKQWVDIDLATASFGQSFSATIVQMAQAYLCLANDGVKKNLRLVIPNNGSNTGPNNAAANGSGNDGKAGQTAEPERIFSVEVMRQVREMLRSAVEDTGGTGRRAHIDGLVVGGKTGTAQKASGDAYGAGRVASFVGMVPVEEPRYLVIVLLDEPEKNQYGGFVAAPIFKNVALHTMAYHGLLPESTPAQALIEFEREKKALAAEAAAAENTPALAAVVPEAARSHTDKTKPGQTKPDQTKPGAAKPGQAKPGQAKPGPAKAEPAKAEPAKPELVNAVQADGQDNIVPAVVGLSVRKAVENFARKGIVPEIKGEGAVVIRQTPEAGHPLPGAGGKFTIWLGDNS</sequence>
<dbReference type="EMBL" id="FLUQ01000001">
    <property type="protein sequence ID" value="SBV98922.1"/>
    <property type="molecule type" value="Genomic_DNA"/>
</dbReference>
<feature type="transmembrane region" description="Helical" evidence="4">
    <location>
        <begin position="43"/>
        <end position="61"/>
    </location>
</feature>
<reference evidence="6" key="1">
    <citation type="submission" date="2016-04" db="EMBL/GenBank/DDBJ databases">
        <authorList>
            <person name="Evans L.H."/>
            <person name="Alamgir A."/>
            <person name="Owens N."/>
            <person name="Weber N.D."/>
            <person name="Virtaneva K."/>
            <person name="Barbian K."/>
            <person name="Babar A."/>
            <person name="Rosenke K."/>
        </authorList>
    </citation>
    <scope>NUCLEOTIDE SEQUENCE</scope>
    <source>
        <strain evidence="6">86</strain>
    </source>
</reference>
<dbReference type="GO" id="GO:0008658">
    <property type="term" value="F:penicillin binding"/>
    <property type="evidence" value="ECO:0007669"/>
    <property type="project" value="InterPro"/>
</dbReference>
<dbReference type="Gene3D" id="3.90.1310.10">
    <property type="entry name" value="Penicillin-binding protein 2a (Domain 2)"/>
    <property type="match status" value="1"/>
</dbReference>
<protein>
    <submittedName>
        <fullName evidence="6">Penicillin binding transpeptidase domain protein</fullName>
    </submittedName>
</protein>
<evidence type="ECO:0000256" key="4">
    <source>
        <dbReference type="SAM" id="Phobius"/>
    </source>
</evidence>
<dbReference type="InterPro" id="IPR005543">
    <property type="entry name" value="PASTA_dom"/>
</dbReference>
<dbReference type="Gene3D" id="3.40.710.10">
    <property type="entry name" value="DD-peptidase/beta-lactamase superfamily"/>
    <property type="match status" value="1"/>
</dbReference>
<evidence type="ECO:0000313" key="6">
    <source>
        <dbReference type="EMBL" id="SBV98922.1"/>
    </source>
</evidence>
<dbReference type="SMART" id="SM00740">
    <property type="entry name" value="PASTA"/>
    <property type="match status" value="1"/>
</dbReference>
<keyword evidence="2 4" id="KW-0472">Membrane</keyword>
<dbReference type="PROSITE" id="PS51178">
    <property type="entry name" value="PASTA"/>
    <property type="match status" value="1"/>
</dbReference>
<evidence type="ECO:0000259" key="5">
    <source>
        <dbReference type="PROSITE" id="PS51178"/>
    </source>
</evidence>